<dbReference type="RefSeq" id="WP_176070878.1">
    <property type="nucleotide sequence ID" value="NZ_JABWMJ010000010.1"/>
</dbReference>
<dbReference type="InterPro" id="IPR004821">
    <property type="entry name" value="Cyt_trans-like"/>
</dbReference>
<dbReference type="CDD" id="cd18873">
    <property type="entry name" value="NUDIX_NadM_like"/>
    <property type="match status" value="1"/>
</dbReference>
<dbReference type="InterPro" id="IPR000086">
    <property type="entry name" value="NUDIX_hydrolase_dom"/>
</dbReference>
<dbReference type="Pfam" id="PF01467">
    <property type="entry name" value="CTP_transf_like"/>
    <property type="match status" value="1"/>
</dbReference>
<dbReference type="Gene3D" id="3.90.79.10">
    <property type="entry name" value="Nucleoside Triphosphate Pyrophosphohydrolase"/>
    <property type="match status" value="1"/>
</dbReference>
<evidence type="ECO:0000313" key="5">
    <source>
        <dbReference type="Proteomes" id="UP000529637"/>
    </source>
</evidence>
<dbReference type="SUPFAM" id="SSF55811">
    <property type="entry name" value="Nudix"/>
    <property type="match status" value="1"/>
</dbReference>
<accession>A0A7Y6TYF8</accession>
<dbReference type="AlphaFoldDB" id="A0A7Y6TYF8"/>
<dbReference type="InterPro" id="IPR015797">
    <property type="entry name" value="NUDIX_hydrolase-like_dom_sf"/>
</dbReference>
<dbReference type="EMBL" id="JABWMJ010000010">
    <property type="protein sequence ID" value="NUZ08046.1"/>
    <property type="molecule type" value="Genomic_DNA"/>
</dbReference>
<evidence type="ECO:0000259" key="3">
    <source>
        <dbReference type="PROSITE" id="PS51462"/>
    </source>
</evidence>
<dbReference type="GO" id="GO:0016779">
    <property type="term" value="F:nucleotidyltransferase activity"/>
    <property type="evidence" value="ECO:0007669"/>
    <property type="project" value="UniProtKB-KW"/>
</dbReference>
<protein>
    <submittedName>
        <fullName evidence="4">NUDIX domain-containing protein</fullName>
    </submittedName>
</protein>
<feature type="domain" description="Nudix hydrolase" evidence="3">
    <location>
        <begin position="217"/>
        <end position="360"/>
    </location>
</feature>
<dbReference type="Gene3D" id="3.40.50.620">
    <property type="entry name" value="HUPs"/>
    <property type="match status" value="1"/>
</dbReference>
<evidence type="ECO:0000256" key="1">
    <source>
        <dbReference type="ARBA" id="ARBA00022679"/>
    </source>
</evidence>
<reference evidence="4 5" key="1">
    <citation type="submission" date="2020-06" db="EMBL/GenBank/DDBJ databases">
        <title>Schlegella sp. ID0723 isolated from air conditioner.</title>
        <authorList>
            <person name="Kim D.Y."/>
            <person name="Kim D.-U."/>
        </authorList>
    </citation>
    <scope>NUCLEOTIDE SEQUENCE [LARGE SCALE GENOMIC DNA]</scope>
    <source>
        <strain evidence="4 5">ID0723</strain>
    </source>
</reference>
<dbReference type="NCBIfam" id="TIGR00125">
    <property type="entry name" value="cyt_tran_rel"/>
    <property type="match status" value="1"/>
</dbReference>
<dbReference type="PANTHER" id="PTHR21342">
    <property type="entry name" value="PHOSPHOPANTETHEINE ADENYLYLTRANSFERASE"/>
    <property type="match status" value="1"/>
</dbReference>
<dbReference type="SUPFAM" id="SSF52374">
    <property type="entry name" value="Nucleotidylyl transferase"/>
    <property type="match status" value="1"/>
</dbReference>
<name>A0A7Y6TYF8_9BURK</name>
<dbReference type="Proteomes" id="UP000529637">
    <property type="component" value="Unassembled WGS sequence"/>
</dbReference>
<keyword evidence="1" id="KW-0808">Transferase</keyword>
<dbReference type="InterPro" id="IPR014729">
    <property type="entry name" value="Rossmann-like_a/b/a_fold"/>
</dbReference>
<organism evidence="4 5">
    <name type="scientific">Piscinibacter koreensis</name>
    <dbReference type="NCBI Taxonomy" id="2742824"/>
    <lineage>
        <taxon>Bacteria</taxon>
        <taxon>Pseudomonadati</taxon>
        <taxon>Pseudomonadota</taxon>
        <taxon>Betaproteobacteria</taxon>
        <taxon>Burkholderiales</taxon>
        <taxon>Sphaerotilaceae</taxon>
        <taxon>Piscinibacter</taxon>
    </lineage>
</organism>
<evidence type="ECO:0000256" key="2">
    <source>
        <dbReference type="ARBA" id="ARBA00022695"/>
    </source>
</evidence>
<dbReference type="PANTHER" id="PTHR21342:SF0">
    <property type="entry name" value="BIFUNCTIONAL NMN ADENYLYLTRANSFERASE_NUDIX HYDROLASE"/>
    <property type="match status" value="1"/>
</dbReference>
<dbReference type="PROSITE" id="PS51462">
    <property type="entry name" value="NUDIX"/>
    <property type="match status" value="1"/>
</dbReference>
<keyword evidence="5" id="KW-1185">Reference proteome</keyword>
<keyword evidence="2" id="KW-0548">Nucleotidyltransferase</keyword>
<comment type="caution">
    <text evidence="4">The sequence shown here is derived from an EMBL/GenBank/DDBJ whole genome shotgun (WGS) entry which is preliminary data.</text>
</comment>
<proteinExistence type="predicted"/>
<evidence type="ECO:0000313" key="4">
    <source>
        <dbReference type="EMBL" id="NUZ08046.1"/>
    </source>
</evidence>
<sequence length="362" mass="39885">MPELPEPPADAAPHHAASVIIGRFQPFHVGHAAALRRALEVAPLCVVVLGSAYQARTPKNPFTWLERAEMIRLGLPEADRARVRFLPMRDYYDEARWIGAVRRGVAALLAAEQVDTAEGVALVGSMQDPTHAYLSGFHGWTLLRFSHGSRADAAALRDAYFGGAARDLDATLAALVDHAPAATLGFLRAWAALPEFAALADEWRMLKADRDAWRAAPYPPVFVTVDAVVRCAGHVLLVRRGRAPGRGLWAVPGGFIEQRETVYQSAVRELVEETQLALLELTLRRCLRAVAVFDHPDRSTRGRTITHAHFFDLGDLDLPEVHGGDDAAAAEWVPIERLGELEDRFLDDHFHMLDHFFGLTGP</sequence>
<dbReference type="Pfam" id="PF00293">
    <property type="entry name" value="NUDIX"/>
    <property type="match status" value="1"/>
</dbReference>
<gene>
    <name evidence="4" type="ORF">HQN59_19960</name>
</gene>